<protein>
    <submittedName>
        <fullName evidence="1">Uncharacterized protein</fullName>
    </submittedName>
</protein>
<dbReference type="Proteomes" id="UP001420932">
    <property type="component" value="Unassembled WGS sequence"/>
</dbReference>
<organism evidence="1 2">
    <name type="scientific">Stephania yunnanensis</name>
    <dbReference type="NCBI Taxonomy" id="152371"/>
    <lineage>
        <taxon>Eukaryota</taxon>
        <taxon>Viridiplantae</taxon>
        <taxon>Streptophyta</taxon>
        <taxon>Embryophyta</taxon>
        <taxon>Tracheophyta</taxon>
        <taxon>Spermatophyta</taxon>
        <taxon>Magnoliopsida</taxon>
        <taxon>Ranunculales</taxon>
        <taxon>Menispermaceae</taxon>
        <taxon>Menispermoideae</taxon>
        <taxon>Cissampelideae</taxon>
        <taxon>Stephania</taxon>
    </lineage>
</organism>
<proteinExistence type="predicted"/>
<sequence>MATLHGDVIFCDTVGQTLLRLNKESEFISNMGMLGLPYWFSFPLEKVFQG</sequence>
<comment type="caution">
    <text evidence="1">The sequence shown here is derived from an EMBL/GenBank/DDBJ whole genome shotgun (WGS) entry which is preliminary data.</text>
</comment>
<accession>A0AAP0EEK0</accession>
<name>A0AAP0EEK0_9MAGN</name>
<dbReference type="AlphaFoldDB" id="A0AAP0EEK0"/>
<dbReference type="EMBL" id="JBBNAF010000012">
    <property type="protein sequence ID" value="KAK9091956.1"/>
    <property type="molecule type" value="Genomic_DNA"/>
</dbReference>
<evidence type="ECO:0000313" key="1">
    <source>
        <dbReference type="EMBL" id="KAK9091956.1"/>
    </source>
</evidence>
<reference evidence="1 2" key="1">
    <citation type="submission" date="2024-01" db="EMBL/GenBank/DDBJ databases">
        <title>Genome assemblies of Stephania.</title>
        <authorList>
            <person name="Yang L."/>
        </authorList>
    </citation>
    <scope>NUCLEOTIDE SEQUENCE [LARGE SCALE GENOMIC DNA]</scope>
    <source>
        <strain evidence="1">YNDBR</strain>
        <tissue evidence="1">Leaf</tissue>
    </source>
</reference>
<evidence type="ECO:0000313" key="2">
    <source>
        <dbReference type="Proteomes" id="UP001420932"/>
    </source>
</evidence>
<keyword evidence="2" id="KW-1185">Reference proteome</keyword>
<gene>
    <name evidence="1" type="ORF">Syun_026867</name>
</gene>